<dbReference type="PROSITE" id="PS51406">
    <property type="entry name" value="FIBRINOGEN_C_2"/>
    <property type="match status" value="1"/>
</dbReference>
<keyword evidence="1" id="KW-1015">Disulfide bond</keyword>
<dbReference type="EMBL" id="MRZV01000102">
    <property type="protein sequence ID" value="PIK58778.1"/>
    <property type="molecule type" value="Genomic_DNA"/>
</dbReference>
<dbReference type="Pfam" id="PF00147">
    <property type="entry name" value="Fibrinogen_C"/>
    <property type="match status" value="1"/>
</dbReference>
<dbReference type="SMART" id="SM00186">
    <property type="entry name" value="FBG"/>
    <property type="match status" value="1"/>
</dbReference>
<proteinExistence type="predicted"/>
<accession>A0A2G8LEU4</accession>
<dbReference type="InterPro" id="IPR050373">
    <property type="entry name" value="Fibrinogen_C-term_domain"/>
</dbReference>
<evidence type="ECO:0000313" key="4">
    <source>
        <dbReference type="Proteomes" id="UP000230750"/>
    </source>
</evidence>
<dbReference type="Proteomes" id="UP000230750">
    <property type="component" value="Unassembled WGS sequence"/>
</dbReference>
<dbReference type="InterPro" id="IPR002181">
    <property type="entry name" value="Fibrinogen_a/b/g_C_dom"/>
</dbReference>
<keyword evidence="4" id="KW-1185">Reference proteome</keyword>
<dbReference type="InterPro" id="IPR036056">
    <property type="entry name" value="Fibrinogen-like_C"/>
</dbReference>
<evidence type="ECO:0000256" key="1">
    <source>
        <dbReference type="ARBA" id="ARBA00023157"/>
    </source>
</evidence>
<name>A0A2G8LEU4_STIJA</name>
<sequence>VFQRRVDGSVDFYRNWTSYKEGFGELDHEFWLGNDKLYDLTNQGDYQLRIDLVNKDGAPYYAEFDLFRIKDESDNYTLSGLGAFSGTADIDGGAPGGYALSYHLNSAFSTFDRDNDKAGGTSCAAIYHGAWWYKKCALSNLNGDYMAANDAQSSIYWYGLPGGSTNIKYTEMKIRPV</sequence>
<dbReference type="InterPro" id="IPR014716">
    <property type="entry name" value="Fibrinogen_a/b/g_C_1"/>
</dbReference>
<feature type="non-terminal residue" evidence="3">
    <location>
        <position position="1"/>
    </location>
</feature>
<dbReference type="PANTHER" id="PTHR19143">
    <property type="entry name" value="FIBRINOGEN/TENASCIN/ANGIOPOEITIN"/>
    <property type="match status" value="1"/>
</dbReference>
<feature type="domain" description="Fibrinogen C-terminal" evidence="2">
    <location>
        <begin position="1"/>
        <end position="177"/>
    </location>
</feature>
<dbReference type="GO" id="GO:0005615">
    <property type="term" value="C:extracellular space"/>
    <property type="evidence" value="ECO:0007669"/>
    <property type="project" value="TreeGrafter"/>
</dbReference>
<reference evidence="3 4" key="1">
    <citation type="journal article" date="2017" name="PLoS Biol.">
        <title>The sea cucumber genome provides insights into morphological evolution and visceral regeneration.</title>
        <authorList>
            <person name="Zhang X."/>
            <person name="Sun L."/>
            <person name="Yuan J."/>
            <person name="Sun Y."/>
            <person name="Gao Y."/>
            <person name="Zhang L."/>
            <person name="Li S."/>
            <person name="Dai H."/>
            <person name="Hamel J.F."/>
            <person name="Liu C."/>
            <person name="Yu Y."/>
            <person name="Liu S."/>
            <person name="Lin W."/>
            <person name="Guo K."/>
            <person name="Jin S."/>
            <person name="Xu P."/>
            <person name="Storey K.B."/>
            <person name="Huan P."/>
            <person name="Zhang T."/>
            <person name="Zhou Y."/>
            <person name="Zhang J."/>
            <person name="Lin C."/>
            <person name="Li X."/>
            <person name="Xing L."/>
            <person name="Huo D."/>
            <person name="Sun M."/>
            <person name="Wang L."/>
            <person name="Mercier A."/>
            <person name="Li F."/>
            <person name="Yang H."/>
            <person name="Xiang J."/>
        </authorList>
    </citation>
    <scope>NUCLEOTIDE SEQUENCE [LARGE SCALE GENOMIC DNA]</scope>
    <source>
        <strain evidence="3">Shaxun</strain>
        <tissue evidence="3">Muscle</tissue>
    </source>
</reference>
<organism evidence="3 4">
    <name type="scientific">Stichopus japonicus</name>
    <name type="common">Sea cucumber</name>
    <dbReference type="NCBI Taxonomy" id="307972"/>
    <lineage>
        <taxon>Eukaryota</taxon>
        <taxon>Metazoa</taxon>
        <taxon>Echinodermata</taxon>
        <taxon>Eleutherozoa</taxon>
        <taxon>Echinozoa</taxon>
        <taxon>Holothuroidea</taxon>
        <taxon>Aspidochirotacea</taxon>
        <taxon>Aspidochirotida</taxon>
        <taxon>Stichopodidae</taxon>
        <taxon>Apostichopus</taxon>
    </lineage>
</organism>
<evidence type="ECO:0000313" key="3">
    <source>
        <dbReference type="EMBL" id="PIK58778.1"/>
    </source>
</evidence>
<dbReference type="STRING" id="307972.A0A2G8LEU4"/>
<protein>
    <submittedName>
        <fullName evidence="3">Tenascin</fullName>
    </submittedName>
</protein>
<dbReference type="OrthoDB" id="5974161at2759"/>
<gene>
    <name evidence="3" type="ORF">BSL78_04299</name>
</gene>
<dbReference type="AlphaFoldDB" id="A0A2G8LEU4"/>
<dbReference type="CDD" id="cd00087">
    <property type="entry name" value="FReD"/>
    <property type="match status" value="1"/>
</dbReference>
<dbReference type="PROSITE" id="PS00514">
    <property type="entry name" value="FIBRINOGEN_C_1"/>
    <property type="match status" value="1"/>
</dbReference>
<dbReference type="InterPro" id="IPR020837">
    <property type="entry name" value="Fibrinogen_CS"/>
</dbReference>
<dbReference type="Gene3D" id="3.90.215.10">
    <property type="entry name" value="Gamma Fibrinogen, chain A, domain 1"/>
    <property type="match status" value="1"/>
</dbReference>
<evidence type="ECO:0000259" key="2">
    <source>
        <dbReference type="PROSITE" id="PS51406"/>
    </source>
</evidence>
<comment type="caution">
    <text evidence="3">The sequence shown here is derived from an EMBL/GenBank/DDBJ whole genome shotgun (WGS) entry which is preliminary data.</text>
</comment>
<dbReference type="SUPFAM" id="SSF56496">
    <property type="entry name" value="Fibrinogen C-terminal domain-like"/>
    <property type="match status" value="1"/>
</dbReference>